<accession>A0A975G0D5</accession>
<keyword evidence="4 7" id="KW-0812">Transmembrane</keyword>
<evidence type="ECO:0000259" key="10">
    <source>
        <dbReference type="Pfam" id="PF07670"/>
    </source>
</evidence>
<keyword evidence="12" id="KW-1185">Reference proteome</keyword>
<keyword evidence="5 7" id="KW-1133">Transmembrane helix</keyword>
<protein>
    <submittedName>
        <fullName evidence="11">NupC/NupG family nucleoside CNT transporter</fullName>
    </submittedName>
</protein>
<feature type="transmembrane region" description="Helical" evidence="7">
    <location>
        <begin position="363"/>
        <end position="387"/>
    </location>
</feature>
<feature type="transmembrane region" description="Helical" evidence="7">
    <location>
        <begin position="98"/>
        <end position="122"/>
    </location>
</feature>
<dbReference type="InterPro" id="IPR011657">
    <property type="entry name" value="CNT_C_dom"/>
</dbReference>
<name>A0A975G0D5_9CAUL</name>
<dbReference type="GO" id="GO:0005886">
    <property type="term" value="C:plasma membrane"/>
    <property type="evidence" value="ECO:0007669"/>
    <property type="project" value="UniProtKB-SubCell"/>
</dbReference>
<feature type="transmembrane region" description="Helical" evidence="7">
    <location>
        <begin position="32"/>
        <end position="52"/>
    </location>
</feature>
<evidence type="ECO:0000256" key="3">
    <source>
        <dbReference type="ARBA" id="ARBA00022475"/>
    </source>
</evidence>
<sequence>MFQLQNLQSLTGLFLTMAACWAVSEGRSRFPFRLAIGAVAIQVALVLLLFGVPAAQTVLRGVGVGVDILGSSANDGAAFVFGFLAGGPQQPYPVTTPSGLFILAFHVLPVILVVCALSALLWHWKILKWIAKGFGFLFQKTLGLRGPPALAAAATVFMGQVEGPIFIRAYLDLLTRSELFMLISVGMACVSGSTMVAYATILKGVLPNVASHILTASIISAPAGVLLARIIVPPDPIEARTDFDPKAGDKTYASSIDAVIKGTTDGLNVVLNVAATLVVFVALVAMLDKGLAMAPAFQGAPLSIERALGALFTPLAWSIGIPWKEAPAAGQLLGVKLVLTEFSAFIHMSHVAPAALSDRSRMIMTYALCGFANIASVGINVAGYSVLVPGRRIEVMGMVWKAMLAGFLATCMTASVVGALPGQLFGG</sequence>
<dbReference type="RefSeq" id="WP_211938650.1">
    <property type="nucleotide sequence ID" value="NZ_CP073078.1"/>
</dbReference>
<evidence type="ECO:0000313" key="11">
    <source>
        <dbReference type="EMBL" id="QUD88600.1"/>
    </source>
</evidence>
<proteinExistence type="inferred from homology"/>
<keyword evidence="3" id="KW-1003">Cell membrane</keyword>
<dbReference type="Pfam" id="PF07670">
    <property type="entry name" value="Gate"/>
    <property type="match status" value="1"/>
</dbReference>
<gene>
    <name evidence="11" type="ORF">KCG34_01535</name>
</gene>
<dbReference type="AlphaFoldDB" id="A0A975G0D5"/>
<feature type="domain" description="Concentrative nucleoside transporter N-terminal" evidence="8">
    <location>
        <begin position="12"/>
        <end position="83"/>
    </location>
</feature>
<evidence type="ECO:0000256" key="5">
    <source>
        <dbReference type="ARBA" id="ARBA00022989"/>
    </source>
</evidence>
<reference evidence="11" key="1">
    <citation type="submission" date="2021-04" db="EMBL/GenBank/DDBJ databases">
        <title>The complete genome sequence of Caulobacter sp. S6.</title>
        <authorList>
            <person name="Tang Y."/>
            <person name="Ouyang W."/>
            <person name="Liu Q."/>
            <person name="Huang B."/>
            <person name="Guo Z."/>
            <person name="Lei P."/>
        </authorList>
    </citation>
    <scope>NUCLEOTIDE SEQUENCE</scope>
    <source>
        <strain evidence="11">S6</strain>
    </source>
</reference>
<evidence type="ECO:0000256" key="1">
    <source>
        <dbReference type="ARBA" id="ARBA00004651"/>
    </source>
</evidence>
<dbReference type="Pfam" id="PF01773">
    <property type="entry name" value="Nucleos_tra2_N"/>
    <property type="match status" value="1"/>
</dbReference>
<feature type="transmembrane region" description="Helical" evidence="7">
    <location>
        <begin position="269"/>
        <end position="287"/>
    </location>
</feature>
<comment type="similarity">
    <text evidence="2">Belongs to the concentrative nucleoside transporter (CNT) (TC 2.A.41) family.</text>
</comment>
<evidence type="ECO:0000256" key="7">
    <source>
        <dbReference type="SAM" id="Phobius"/>
    </source>
</evidence>
<evidence type="ECO:0000256" key="2">
    <source>
        <dbReference type="ARBA" id="ARBA00009033"/>
    </source>
</evidence>
<dbReference type="InterPro" id="IPR011642">
    <property type="entry name" value="Gate_dom"/>
</dbReference>
<evidence type="ECO:0000256" key="6">
    <source>
        <dbReference type="ARBA" id="ARBA00023136"/>
    </source>
</evidence>
<evidence type="ECO:0000259" key="8">
    <source>
        <dbReference type="Pfam" id="PF01773"/>
    </source>
</evidence>
<dbReference type="Proteomes" id="UP000676409">
    <property type="component" value="Chromosome"/>
</dbReference>
<dbReference type="PANTHER" id="PTHR10590">
    <property type="entry name" value="SODIUM/NUCLEOSIDE COTRANSPORTER"/>
    <property type="match status" value="1"/>
</dbReference>
<dbReference type="KEGG" id="caul:KCG34_01535"/>
<dbReference type="GO" id="GO:0015293">
    <property type="term" value="F:symporter activity"/>
    <property type="evidence" value="ECO:0007669"/>
    <property type="project" value="TreeGrafter"/>
</dbReference>
<feature type="domain" description="Nucleoside transporter/FeoB GTPase Gate" evidence="10">
    <location>
        <begin position="105"/>
        <end position="202"/>
    </location>
</feature>
<dbReference type="InterPro" id="IPR008276">
    <property type="entry name" value="C_nuclsd_transpt"/>
</dbReference>
<dbReference type="PANTHER" id="PTHR10590:SF4">
    <property type="entry name" value="SOLUTE CARRIER FAMILY 28 MEMBER 3"/>
    <property type="match status" value="1"/>
</dbReference>
<feature type="domain" description="Concentrative nucleoside transporter C-terminal" evidence="9">
    <location>
        <begin position="212"/>
        <end position="418"/>
    </location>
</feature>
<comment type="subcellular location">
    <subcellularLocation>
        <location evidence="1">Cell membrane</location>
        <topology evidence="1">Multi-pass membrane protein</topology>
    </subcellularLocation>
</comment>
<dbReference type="GO" id="GO:0005337">
    <property type="term" value="F:nucleoside transmembrane transporter activity"/>
    <property type="evidence" value="ECO:0007669"/>
    <property type="project" value="InterPro"/>
</dbReference>
<dbReference type="InterPro" id="IPR002668">
    <property type="entry name" value="CNT_N_dom"/>
</dbReference>
<dbReference type="Pfam" id="PF07662">
    <property type="entry name" value="Nucleos_tra2_C"/>
    <property type="match status" value="1"/>
</dbReference>
<feature type="transmembrane region" description="Helical" evidence="7">
    <location>
        <begin position="179"/>
        <end position="201"/>
    </location>
</feature>
<evidence type="ECO:0000259" key="9">
    <source>
        <dbReference type="Pfam" id="PF07662"/>
    </source>
</evidence>
<dbReference type="EMBL" id="CP073078">
    <property type="protein sequence ID" value="QUD88600.1"/>
    <property type="molecule type" value="Genomic_DNA"/>
</dbReference>
<evidence type="ECO:0000256" key="4">
    <source>
        <dbReference type="ARBA" id="ARBA00022692"/>
    </source>
</evidence>
<evidence type="ECO:0000313" key="12">
    <source>
        <dbReference type="Proteomes" id="UP000676409"/>
    </source>
</evidence>
<feature type="transmembrane region" description="Helical" evidence="7">
    <location>
        <begin position="399"/>
        <end position="420"/>
    </location>
</feature>
<organism evidence="11 12">
    <name type="scientific">Phenylobacterium montanum</name>
    <dbReference type="NCBI Taxonomy" id="2823693"/>
    <lineage>
        <taxon>Bacteria</taxon>
        <taxon>Pseudomonadati</taxon>
        <taxon>Pseudomonadota</taxon>
        <taxon>Alphaproteobacteria</taxon>
        <taxon>Caulobacterales</taxon>
        <taxon>Caulobacteraceae</taxon>
        <taxon>Phenylobacterium</taxon>
    </lineage>
</organism>
<feature type="transmembrane region" description="Helical" evidence="7">
    <location>
        <begin position="213"/>
        <end position="232"/>
    </location>
</feature>
<keyword evidence="6 7" id="KW-0472">Membrane</keyword>